<protein>
    <submittedName>
        <fullName evidence="9">Phosphoethanolamine transferase EptA</fullName>
        <ecNumber evidence="9">2.7.-.-</ecNumber>
    </submittedName>
</protein>
<evidence type="ECO:0000256" key="7">
    <source>
        <dbReference type="SAM" id="Phobius"/>
    </source>
</evidence>
<name>A0A5M8NZI5_9BACT</name>
<sequence>MRATLKYYLFITSAILFTGIAFTSADFFTAPANSFTDVFILFLQWATLMAVLWPIIYLSSLNKYVFAVFYPLMCLVSSALTYFRYATGTIYTTAILDVLVDNHSQGTVLNFVLIGFVVLSIIIAIGFVIYQFKKITIRNKWIHCIIALILILILFHIPRIKSPVKNRIPFNLYFVTSRYFSERKEALTERPILSKQMTCEENDSLTVLLVIGESLRADHLGINDYSRNTTPYLSQEDIVSLSNIYSEYTYTDASVAHILTRADSIHPDLKYRERSFIDLFKQCGYRTAWLANQASTKSYVYFMNECDTLIYINANKSSYVFDKWMDGDLLPDFDSLLQKEQKQLIIMHTIGSHWYYNSHFPDEFQTYNPITKSRIVKSNTTAELINSYDNTVLYTDYFLHEIIDRLRDRRAILFFLSDHGEALGESGVWLHASDAPPIHRPACFVWMSPRYKNKHPDKYELLQQHKNQYYRTDFLFHTITEAGGIRGGVIDRRFSLF</sequence>
<dbReference type="InterPro" id="IPR058130">
    <property type="entry name" value="PEA_transf_C"/>
</dbReference>
<keyword evidence="5 7" id="KW-1133">Transmembrane helix</keyword>
<dbReference type="GO" id="GO:0009244">
    <property type="term" value="P:lipopolysaccharide core region biosynthetic process"/>
    <property type="evidence" value="ECO:0007669"/>
    <property type="project" value="TreeGrafter"/>
</dbReference>
<evidence type="ECO:0000259" key="8">
    <source>
        <dbReference type="Pfam" id="PF00884"/>
    </source>
</evidence>
<dbReference type="InterPro" id="IPR040423">
    <property type="entry name" value="PEA_transferase"/>
</dbReference>
<reference evidence="9 10" key="1">
    <citation type="submission" date="2019-03" db="EMBL/GenBank/DDBJ databases">
        <title>Single cell metagenomics reveals metabolic interactions within the superorganism composed of flagellate Streblomastix strix and complex community of Bacteroidetes bacteria on its surface.</title>
        <authorList>
            <person name="Treitli S.C."/>
            <person name="Kolisko M."/>
            <person name="Husnik F."/>
            <person name="Keeling P."/>
            <person name="Hampl V."/>
        </authorList>
    </citation>
    <scope>NUCLEOTIDE SEQUENCE [LARGE SCALE GENOMIC DNA]</scope>
    <source>
        <strain evidence="9">St1</strain>
    </source>
</reference>
<comment type="subcellular location">
    <subcellularLocation>
        <location evidence="1">Cell membrane</location>
        <topology evidence="1">Multi-pass membrane protein</topology>
    </subcellularLocation>
</comment>
<dbReference type="EC" id="2.7.-.-" evidence="9"/>
<evidence type="ECO:0000256" key="1">
    <source>
        <dbReference type="ARBA" id="ARBA00004651"/>
    </source>
</evidence>
<dbReference type="GO" id="GO:0005886">
    <property type="term" value="C:plasma membrane"/>
    <property type="evidence" value="ECO:0007669"/>
    <property type="project" value="UniProtKB-SubCell"/>
</dbReference>
<proteinExistence type="predicted"/>
<feature type="transmembrane region" description="Helical" evidence="7">
    <location>
        <begin position="64"/>
        <end position="87"/>
    </location>
</feature>
<feature type="domain" description="Sulfatase N-terminal" evidence="8">
    <location>
        <begin position="206"/>
        <end position="485"/>
    </location>
</feature>
<accession>A0A5M8NZI5</accession>
<dbReference type="AlphaFoldDB" id="A0A5M8NZI5"/>
<evidence type="ECO:0000313" key="10">
    <source>
        <dbReference type="Proteomes" id="UP000324575"/>
    </source>
</evidence>
<dbReference type="GO" id="GO:0016776">
    <property type="term" value="F:phosphotransferase activity, phosphate group as acceptor"/>
    <property type="evidence" value="ECO:0007669"/>
    <property type="project" value="TreeGrafter"/>
</dbReference>
<dbReference type="CDD" id="cd16017">
    <property type="entry name" value="LptA"/>
    <property type="match status" value="1"/>
</dbReference>
<dbReference type="EMBL" id="SNRX01000017">
    <property type="protein sequence ID" value="KAA6301552.1"/>
    <property type="molecule type" value="Genomic_DNA"/>
</dbReference>
<feature type="transmembrane region" description="Helical" evidence="7">
    <location>
        <begin position="7"/>
        <end position="32"/>
    </location>
</feature>
<dbReference type="Pfam" id="PF00884">
    <property type="entry name" value="Sulfatase"/>
    <property type="match status" value="1"/>
</dbReference>
<evidence type="ECO:0000256" key="2">
    <source>
        <dbReference type="ARBA" id="ARBA00022475"/>
    </source>
</evidence>
<dbReference type="Proteomes" id="UP000324575">
    <property type="component" value="Unassembled WGS sequence"/>
</dbReference>
<organism evidence="9 10">
    <name type="scientific">Candidatus Ordinivivax streblomastigis</name>
    <dbReference type="NCBI Taxonomy" id="2540710"/>
    <lineage>
        <taxon>Bacteria</taxon>
        <taxon>Pseudomonadati</taxon>
        <taxon>Bacteroidota</taxon>
        <taxon>Bacteroidia</taxon>
        <taxon>Bacteroidales</taxon>
        <taxon>Candidatus Ordinivivax</taxon>
    </lineage>
</organism>
<evidence type="ECO:0000256" key="3">
    <source>
        <dbReference type="ARBA" id="ARBA00022679"/>
    </source>
</evidence>
<dbReference type="Gene3D" id="3.40.720.10">
    <property type="entry name" value="Alkaline Phosphatase, subunit A"/>
    <property type="match status" value="1"/>
</dbReference>
<feature type="transmembrane region" description="Helical" evidence="7">
    <location>
        <begin position="141"/>
        <end position="158"/>
    </location>
</feature>
<dbReference type="PANTHER" id="PTHR30443">
    <property type="entry name" value="INNER MEMBRANE PROTEIN"/>
    <property type="match status" value="1"/>
</dbReference>
<keyword evidence="4 7" id="KW-0812">Transmembrane</keyword>
<keyword evidence="6 7" id="KW-0472">Membrane</keyword>
<evidence type="ECO:0000256" key="6">
    <source>
        <dbReference type="ARBA" id="ARBA00023136"/>
    </source>
</evidence>
<evidence type="ECO:0000256" key="5">
    <source>
        <dbReference type="ARBA" id="ARBA00022989"/>
    </source>
</evidence>
<dbReference type="InterPro" id="IPR017850">
    <property type="entry name" value="Alkaline_phosphatase_core_sf"/>
</dbReference>
<evidence type="ECO:0000256" key="4">
    <source>
        <dbReference type="ARBA" id="ARBA00022692"/>
    </source>
</evidence>
<gene>
    <name evidence="9" type="ORF">EZS26_002296</name>
</gene>
<dbReference type="InterPro" id="IPR000917">
    <property type="entry name" value="Sulfatase_N"/>
</dbReference>
<feature type="transmembrane region" description="Helical" evidence="7">
    <location>
        <begin position="107"/>
        <end position="129"/>
    </location>
</feature>
<dbReference type="SUPFAM" id="SSF53649">
    <property type="entry name" value="Alkaline phosphatase-like"/>
    <property type="match status" value="1"/>
</dbReference>
<feature type="transmembrane region" description="Helical" evidence="7">
    <location>
        <begin position="38"/>
        <end position="57"/>
    </location>
</feature>
<keyword evidence="3 9" id="KW-0808">Transferase</keyword>
<dbReference type="PANTHER" id="PTHR30443:SF2">
    <property type="entry name" value="PHOSPHOETHANOLAMINE TRANSFERASE EPTC"/>
    <property type="match status" value="1"/>
</dbReference>
<evidence type="ECO:0000313" key="9">
    <source>
        <dbReference type="EMBL" id="KAA6301552.1"/>
    </source>
</evidence>
<keyword evidence="2" id="KW-1003">Cell membrane</keyword>
<comment type="caution">
    <text evidence="9">The sequence shown here is derived from an EMBL/GenBank/DDBJ whole genome shotgun (WGS) entry which is preliminary data.</text>
</comment>